<evidence type="ECO:0000313" key="1">
    <source>
        <dbReference type="EMBL" id="RGL94119.1"/>
    </source>
</evidence>
<gene>
    <name evidence="1" type="ORF">DXC39_30085</name>
</gene>
<accession>A0A3E4TRX6</accession>
<comment type="caution">
    <text evidence="1">The sequence shown here is derived from an EMBL/GenBank/DDBJ whole genome shotgun (WGS) entry which is preliminary data.</text>
</comment>
<dbReference type="SUPFAM" id="SSF52540">
    <property type="entry name" value="P-loop containing nucleoside triphosphate hydrolases"/>
    <property type="match status" value="1"/>
</dbReference>
<organism evidence="1 2">
    <name type="scientific">Hungatella hathewayi</name>
    <dbReference type="NCBI Taxonomy" id="154046"/>
    <lineage>
        <taxon>Bacteria</taxon>
        <taxon>Bacillati</taxon>
        <taxon>Bacillota</taxon>
        <taxon>Clostridia</taxon>
        <taxon>Lachnospirales</taxon>
        <taxon>Lachnospiraceae</taxon>
        <taxon>Hungatella</taxon>
    </lineage>
</organism>
<dbReference type="Proteomes" id="UP000261257">
    <property type="component" value="Unassembled WGS sequence"/>
</dbReference>
<proteinExistence type="predicted"/>
<name>A0A3E4TRX6_9FIRM</name>
<reference evidence="1 2" key="1">
    <citation type="submission" date="2018-08" db="EMBL/GenBank/DDBJ databases">
        <title>A genome reference for cultivated species of the human gut microbiota.</title>
        <authorList>
            <person name="Zou Y."/>
            <person name="Xue W."/>
            <person name="Luo G."/>
        </authorList>
    </citation>
    <scope>NUCLEOTIDE SEQUENCE [LARGE SCALE GENOMIC DNA]</scope>
    <source>
        <strain evidence="1 2">TF05-11AC</strain>
    </source>
</reference>
<dbReference type="Gene3D" id="3.40.50.300">
    <property type="entry name" value="P-loop containing nucleotide triphosphate hydrolases"/>
    <property type="match status" value="1"/>
</dbReference>
<evidence type="ECO:0000313" key="2">
    <source>
        <dbReference type="Proteomes" id="UP000261257"/>
    </source>
</evidence>
<dbReference type="EMBL" id="QSSQ01000055">
    <property type="protein sequence ID" value="RGL94119.1"/>
    <property type="molecule type" value="Genomic_DNA"/>
</dbReference>
<sequence>MGHTKFFETWTFNRPLPEPFASEVAKAGKKTSMEPGSISKHNHMSRGKRATLHAPTLRALIAVSEIIDGAVTGAFGLQSENGRVKWYCMEYARTVGTIRETRIILYDPIDGRCKGMMKNGTVLSSLPVISDKGGSGKEILMLFAYASLKQGMLHDVEFAAAFERFSEERKKGFPNPEKVMTQAFLLCDNLYRRIENSDSLGVDGIPFDNSCVSLGNVPIITQARLESGYYAPTETSFGIFQVLKSSARKTGRTIADLKNKYRRNFLLTEEERNLVPKLPENYDVPEEVSDILEAVLNTPMRVFMSAGESGTGKTTNARMVAQMLGLPYYSFTCGEGTDEVDLVSSMIPNIGGNKAEETAAFPTYEDMMMDPASALERVTGIYEEEIDKETAFQEILSRIYQKGYQSGQGEKDYIMVESSIVTGCRRPSIIEIQEPSVITKPGTLVRLNGLLDDGASITLTSGEVVRRNPETVILLTTNMGYRGCKGFNESVLSRMRMILYSDPLTSEEMVYRIQKKVTVLEPGMLKKMADAVCAVQKHCRTEMITGGVCGYREYEDWVWAYLVQKDVRKAALRTIVAKAAPEEEEREEIYKTQILTRFTEEPSVKAA</sequence>
<dbReference type="InterPro" id="IPR027417">
    <property type="entry name" value="P-loop_NTPase"/>
</dbReference>
<protein>
    <recommendedName>
        <fullName evidence="3">ATPase</fullName>
    </recommendedName>
</protein>
<dbReference type="AlphaFoldDB" id="A0A3E4TRX6"/>
<evidence type="ECO:0008006" key="3">
    <source>
        <dbReference type="Google" id="ProtNLM"/>
    </source>
</evidence>
<dbReference type="RefSeq" id="WP_117624049.1">
    <property type="nucleotide sequence ID" value="NZ_CAUFPL010000106.1"/>
</dbReference>